<dbReference type="PROSITE" id="PS00095">
    <property type="entry name" value="C5_MTASE_2"/>
    <property type="match status" value="1"/>
</dbReference>
<dbReference type="PANTHER" id="PTHR10629">
    <property type="entry name" value="CYTOSINE-SPECIFIC METHYLTRANSFERASE"/>
    <property type="match status" value="1"/>
</dbReference>
<name>A0A382MYZ4_9ZZZZ</name>
<evidence type="ECO:0000313" key="5">
    <source>
        <dbReference type="EMBL" id="SVC54223.1"/>
    </source>
</evidence>
<keyword evidence="4" id="KW-0949">S-adenosyl-L-methionine</keyword>
<feature type="non-terminal residue" evidence="5">
    <location>
        <position position="1"/>
    </location>
</feature>
<dbReference type="Pfam" id="PF00145">
    <property type="entry name" value="DNA_methylase"/>
    <property type="match status" value="1"/>
</dbReference>
<keyword evidence="3" id="KW-0808">Transferase</keyword>
<dbReference type="InterPro" id="IPR001525">
    <property type="entry name" value="C5_MeTfrase"/>
</dbReference>
<accession>A0A382MYZ4</accession>
<dbReference type="PROSITE" id="PS51679">
    <property type="entry name" value="SAM_MT_C5"/>
    <property type="match status" value="1"/>
</dbReference>
<dbReference type="NCBIfam" id="TIGR00675">
    <property type="entry name" value="dcm"/>
    <property type="match status" value="1"/>
</dbReference>
<dbReference type="AlphaFoldDB" id="A0A382MYZ4"/>
<sequence length="259" mass="29712">RNSLYLAVLKAVEYFKPSAFIIENVKGMKGLYNGAIVSEICSRIQRIKYNPNASMLKAADYGIPQFRERFFIAGLKEEQGYFSFPVPTHDQDTYVGCEEAIGDLPSRESDLGSEKDVYESAVLTDFQKKMRGRQKYLYNHVATNHKDFVKETISKVPEGGNYKDLPPGEGESRKFNEAWTRYHSKKPSRTIDTGHRNHFHYRYNRVPTIRENARLQTFPDSFIFDGSKTAQNRLVGNAVPPMLGEVLAHKIKEYIDLDI</sequence>
<dbReference type="EC" id="2.1.1.37" evidence="1"/>
<dbReference type="InterPro" id="IPR050390">
    <property type="entry name" value="C5-Methyltransferase"/>
</dbReference>
<organism evidence="5">
    <name type="scientific">marine metagenome</name>
    <dbReference type="NCBI Taxonomy" id="408172"/>
    <lineage>
        <taxon>unclassified sequences</taxon>
        <taxon>metagenomes</taxon>
        <taxon>ecological metagenomes</taxon>
    </lineage>
</organism>
<dbReference type="GO" id="GO:0032259">
    <property type="term" value="P:methylation"/>
    <property type="evidence" value="ECO:0007669"/>
    <property type="project" value="UniProtKB-KW"/>
</dbReference>
<dbReference type="GO" id="GO:0044027">
    <property type="term" value="P:negative regulation of gene expression via chromosomal CpG island methylation"/>
    <property type="evidence" value="ECO:0007669"/>
    <property type="project" value="TreeGrafter"/>
</dbReference>
<dbReference type="GO" id="GO:0005634">
    <property type="term" value="C:nucleus"/>
    <property type="evidence" value="ECO:0007669"/>
    <property type="project" value="TreeGrafter"/>
</dbReference>
<dbReference type="Gene3D" id="3.40.50.150">
    <property type="entry name" value="Vaccinia Virus protein VP39"/>
    <property type="match status" value="1"/>
</dbReference>
<dbReference type="SUPFAM" id="SSF53335">
    <property type="entry name" value="S-adenosyl-L-methionine-dependent methyltransferases"/>
    <property type="match status" value="1"/>
</dbReference>
<gene>
    <name evidence="5" type="ORF">METZ01_LOCUS307077</name>
</gene>
<proteinExistence type="predicted"/>
<evidence type="ECO:0000256" key="3">
    <source>
        <dbReference type="ARBA" id="ARBA00022679"/>
    </source>
</evidence>
<dbReference type="InterPro" id="IPR029063">
    <property type="entry name" value="SAM-dependent_MTases_sf"/>
</dbReference>
<dbReference type="PANTHER" id="PTHR10629:SF52">
    <property type="entry name" value="DNA (CYTOSINE-5)-METHYLTRANSFERASE 1"/>
    <property type="match status" value="1"/>
</dbReference>
<evidence type="ECO:0000256" key="2">
    <source>
        <dbReference type="ARBA" id="ARBA00022603"/>
    </source>
</evidence>
<evidence type="ECO:0000256" key="1">
    <source>
        <dbReference type="ARBA" id="ARBA00011975"/>
    </source>
</evidence>
<reference evidence="5" key="1">
    <citation type="submission" date="2018-05" db="EMBL/GenBank/DDBJ databases">
        <authorList>
            <person name="Lanie J.A."/>
            <person name="Ng W.-L."/>
            <person name="Kazmierczak K.M."/>
            <person name="Andrzejewski T.M."/>
            <person name="Davidsen T.M."/>
            <person name="Wayne K.J."/>
            <person name="Tettelin H."/>
            <person name="Glass J.I."/>
            <person name="Rusch D."/>
            <person name="Podicherti R."/>
            <person name="Tsui H.-C.T."/>
            <person name="Winkler M.E."/>
        </authorList>
    </citation>
    <scope>NUCLEOTIDE SEQUENCE</scope>
</reference>
<dbReference type="Gene3D" id="3.90.120.10">
    <property type="entry name" value="DNA Methylase, subunit A, domain 2"/>
    <property type="match status" value="1"/>
</dbReference>
<dbReference type="InterPro" id="IPR031303">
    <property type="entry name" value="C5_meth_CS"/>
</dbReference>
<protein>
    <recommendedName>
        <fullName evidence="1">DNA (cytosine-5-)-methyltransferase</fullName>
        <ecNumber evidence="1">2.1.1.37</ecNumber>
    </recommendedName>
</protein>
<dbReference type="PRINTS" id="PR00105">
    <property type="entry name" value="C5METTRFRASE"/>
</dbReference>
<evidence type="ECO:0000256" key="4">
    <source>
        <dbReference type="ARBA" id="ARBA00022691"/>
    </source>
</evidence>
<dbReference type="GO" id="GO:0003886">
    <property type="term" value="F:DNA (cytosine-5-)-methyltransferase activity"/>
    <property type="evidence" value="ECO:0007669"/>
    <property type="project" value="UniProtKB-EC"/>
</dbReference>
<dbReference type="GO" id="GO:0003677">
    <property type="term" value="F:DNA binding"/>
    <property type="evidence" value="ECO:0007669"/>
    <property type="project" value="TreeGrafter"/>
</dbReference>
<keyword evidence="2" id="KW-0489">Methyltransferase</keyword>
<dbReference type="EMBL" id="UINC01096932">
    <property type="protein sequence ID" value="SVC54223.1"/>
    <property type="molecule type" value="Genomic_DNA"/>
</dbReference>